<comment type="similarity">
    <text evidence="1">Belongs to the UDP-glycosyltransferase family.</text>
</comment>
<evidence type="ECO:0008006" key="5">
    <source>
        <dbReference type="Google" id="ProtNLM"/>
    </source>
</evidence>
<dbReference type="PANTHER" id="PTHR48047:SF19">
    <property type="entry name" value="GLYCOSYLTRANSFERASE"/>
    <property type="match status" value="1"/>
</dbReference>
<dbReference type="FunFam" id="3.40.50.2000:FF:000056">
    <property type="entry name" value="Glycosyltransferase"/>
    <property type="match status" value="1"/>
</dbReference>
<dbReference type="AlphaFoldDB" id="A0A843XY42"/>
<dbReference type="Gene3D" id="3.40.50.2000">
    <property type="entry name" value="Glycogen Phosphorylase B"/>
    <property type="match status" value="2"/>
</dbReference>
<reference evidence="3" key="1">
    <citation type="submission" date="2017-07" db="EMBL/GenBank/DDBJ databases">
        <title>Taro Niue Genome Assembly and Annotation.</title>
        <authorList>
            <person name="Atibalentja N."/>
            <person name="Keating K."/>
            <person name="Fields C.J."/>
        </authorList>
    </citation>
    <scope>NUCLEOTIDE SEQUENCE</scope>
    <source>
        <strain evidence="3">Niue_2</strain>
        <tissue evidence="3">Leaf</tissue>
    </source>
</reference>
<organism evidence="3 4">
    <name type="scientific">Colocasia esculenta</name>
    <name type="common">Wild taro</name>
    <name type="synonym">Arum esculentum</name>
    <dbReference type="NCBI Taxonomy" id="4460"/>
    <lineage>
        <taxon>Eukaryota</taxon>
        <taxon>Viridiplantae</taxon>
        <taxon>Streptophyta</taxon>
        <taxon>Embryophyta</taxon>
        <taxon>Tracheophyta</taxon>
        <taxon>Spermatophyta</taxon>
        <taxon>Magnoliopsida</taxon>
        <taxon>Liliopsida</taxon>
        <taxon>Araceae</taxon>
        <taxon>Aroideae</taxon>
        <taxon>Colocasieae</taxon>
        <taxon>Colocasia</taxon>
    </lineage>
</organism>
<name>A0A843XY42_COLES</name>
<dbReference type="Proteomes" id="UP000652761">
    <property type="component" value="Unassembled WGS sequence"/>
</dbReference>
<dbReference type="SUPFAM" id="SSF53756">
    <property type="entry name" value="UDP-Glycosyltransferase/glycogen phosphorylase"/>
    <property type="match status" value="1"/>
</dbReference>
<accession>A0A843XY42</accession>
<protein>
    <recommendedName>
        <fullName evidence="5">Glycosyltransferase</fullName>
    </recommendedName>
</protein>
<dbReference type="EMBL" id="NMUH01018703">
    <property type="protein sequence ID" value="MQM23932.1"/>
    <property type="molecule type" value="Genomic_DNA"/>
</dbReference>
<evidence type="ECO:0000313" key="3">
    <source>
        <dbReference type="EMBL" id="MQM23932.1"/>
    </source>
</evidence>
<dbReference type="GO" id="GO:0035251">
    <property type="term" value="F:UDP-glucosyltransferase activity"/>
    <property type="evidence" value="ECO:0007669"/>
    <property type="project" value="TreeGrafter"/>
</dbReference>
<dbReference type="CDD" id="cd03784">
    <property type="entry name" value="GT1_Gtf-like"/>
    <property type="match status" value="1"/>
</dbReference>
<dbReference type="OrthoDB" id="5835829at2759"/>
<evidence type="ECO:0000256" key="1">
    <source>
        <dbReference type="ARBA" id="ARBA00009995"/>
    </source>
</evidence>
<dbReference type="Pfam" id="PF00201">
    <property type="entry name" value="UDPGT"/>
    <property type="match status" value="1"/>
</dbReference>
<sequence>MAPFRVFFTPFFVPSHTIPIADLACQFAARGVDSTVVVTPGNGAVIQRSVDRASRAGLPVRTLHYSFPSAEAGLPEGVENAGAVLTGDVSKVYATTDAVRGCHDRIFREHRPDAVVADFLFGWTIDTTRDLGIPLVFVHVIGAFPVMAMARVYQHWPQAQVAGGDRNGRFVVPHLPDRVEMVRSELPSNLMDRNATHVENLEKRIKAQRECFGVILNTFYELEPAYCDLYRTMDCRRAWYVGPCTLWPKDGQEEEEAATAAKGHHCVSWLDKQATESVVYVGFGSLLHFGKQQHWEMAWGLEASGRPFLWVLKESDFTGDGEGSLPEGFEERVRGRGLVVRGWVPQAAILHHRATGAFVTHLGWNSLNEGLHAGLPMITWPLAFEQFLTERLVVDILQVGVKMWDGFRSSVPASDDAQRALVSGEAISRVVGQFSPGEKEVEGMRKRAKEYGAMIRAAVRESGSSYRELTDLIDGLKAYRPYGGRMAPIDR</sequence>
<gene>
    <name evidence="3" type="ORF">Taro_057002</name>
</gene>
<comment type="caution">
    <text evidence="3">The sequence shown here is derived from an EMBL/GenBank/DDBJ whole genome shotgun (WGS) entry which is preliminary data.</text>
</comment>
<dbReference type="PANTHER" id="PTHR48047">
    <property type="entry name" value="GLYCOSYLTRANSFERASE"/>
    <property type="match status" value="1"/>
</dbReference>
<keyword evidence="4" id="KW-1185">Reference proteome</keyword>
<keyword evidence="2" id="KW-0808">Transferase</keyword>
<evidence type="ECO:0000313" key="4">
    <source>
        <dbReference type="Proteomes" id="UP000652761"/>
    </source>
</evidence>
<proteinExistence type="inferred from homology"/>
<evidence type="ECO:0000256" key="2">
    <source>
        <dbReference type="ARBA" id="ARBA00022679"/>
    </source>
</evidence>
<dbReference type="InterPro" id="IPR002213">
    <property type="entry name" value="UDP_glucos_trans"/>
</dbReference>